<dbReference type="AlphaFoldDB" id="A0AAV9FWZ4"/>
<sequence length="435" mass="49369">MPGPMRSVPIFNGVDYAYWKARIEAYLQSLDPEIWTVTHESDVDVNLLEPDYIKCIAKAKNALFACISKDVFGQLDASSLAYDIWIEIQALYEGTSDEINALGDDFKLKPIEVIRRFLRLFKDPKYESIITFILQGDLKTKTMKDVFGKIITFESYQLGLDDPQPSNLALSADKQESNKSKKNKKKVIIQDDDKEDDDEGDLTEDLALLMKKMKNFKNKFVSKSRGKCFICGSKNDFDRECPKPKREAFKSQDSSEEEQEDPKAKHKKKRFFNKDKSKGKGKAQDYKKKFSRKALVGEWTSDNSCNEYSSSSDEEVASLAMINTTPTRALPPPPTCQMASSQLGESEDESSDDSDDEELSCAELWSMLEQARDIAIKKSKLLDMVRKECKLAKDHVGELESELKDLVTSHEALRSQLSLCLTILVKLKARYVSSL</sequence>
<evidence type="ECO:0000256" key="2">
    <source>
        <dbReference type="SAM" id="MobiDB-lite"/>
    </source>
</evidence>
<feature type="compositionally biased region" description="Basic and acidic residues" evidence="2">
    <location>
        <begin position="272"/>
        <end position="287"/>
    </location>
</feature>
<evidence type="ECO:0000256" key="1">
    <source>
        <dbReference type="SAM" id="Coils"/>
    </source>
</evidence>
<feature type="compositionally biased region" description="Acidic residues" evidence="2">
    <location>
        <begin position="345"/>
        <end position="357"/>
    </location>
</feature>
<comment type="caution">
    <text evidence="3">The sequence shown here is derived from an EMBL/GenBank/DDBJ whole genome shotgun (WGS) entry which is preliminary data.</text>
</comment>
<dbReference type="EMBL" id="MU847442">
    <property type="protein sequence ID" value="KAK2630891.1"/>
    <property type="molecule type" value="Genomic_DNA"/>
</dbReference>
<reference evidence="3 4" key="1">
    <citation type="submission" date="2023-05" db="EMBL/GenBank/DDBJ databases">
        <title>WGS assembly of Eleusine coracana.</title>
        <authorList>
            <person name="Jenkins J."/>
            <person name="Schmutz J."/>
            <person name="Lux T."/>
            <person name="Plott C."/>
            <person name="Mayer K."/>
            <person name="Qi P."/>
            <person name="Devos K."/>
        </authorList>
    </citation>
    <scope>NUCLEOTIDE SEQUENCE [LARGE SCALE GENOMIC DNA]</scope>
    <source>
        <tissue evidence="3">Leaves</tissue>
    </source>
</reference>
<feature type="coiled-coil region" evidence="1">
    <location>
        <begin position="382"/>
        <end position="416"/>
    </location>
</feature>
<proteinExistence type="predicted"/>
<evidence type="ECO:0000313" key="4">
    <source>
        <dbReference type="Proteomes" id="UP001301735"/>
    </source>
</evidence>
<feature type="compositionally biased region" description="Basic and acidic residues" evidence="2">
    <location>
        <begin position="241"/>
        <end position="250"/>
    </location>
</feature>
<feature type="region of interest" description="Disordered" evidence="2">
    <location>
        <begin position="325"/>
        <end position="357"/>
    </location>
</feature>
<protein>
    <submittedName>
        <fullName evidence="3">Uncharacterized protein</fullName>
    </submittedName>
</protein>
<dbReference type="Proteomes" id="UP001301735">
    <property type="component" value="Unassembled WGS sequence"/>
</dbReference>
<keyword evidence="4" id="KW-1185">Reference proteome</keyword>
<keyword evidence="1" id="KW-0175">Coiled coil</keyword>
<feature type="compositionally biased region" description="Acidic residues" evidence="2">
    <location>
        <begin position="190"/>
        <end position="200"/>
    </location>
</feature>
<evidence type="ECO:0000313" key="3">
    <source>
        <dbReference type="EMBL" id="KAK2630891.1"/>
    </source>
</evidence>
<accession>A0AAV9FWZ4</accession>
<gene>
    <name evidence="3" type="ORF">QOZ80_UnG0721400</name>
</gene>
<name>A0AAV9FWZ4_ELECO</name>
<organism evidence="3 4">
    <name type="scientific">Eleusine coracana subsp. coracana</name>
    <dbReference type="NCBI Taxonomy" id="191504"/>
    <lineage>
        <taxon>Eukaryota</taxon>
        <taxon>Viridiplantae</taxon>
        <taxon>Streptophyta</taxon>
        <taxon>Embryophyta</taxon>
        <taxon>Tracheophyta</taxon>
        <taxon>Spermatophyta</taxon>
        <taxon>Magnoliopsida</taxon>
        <taxon>Liliopsida</taxon>
        <taxon>Poales</taxon>
        <taxon>Poaceae</taxon>
        <taxon>PACMAD clade</taxon>
        <taxon>Chloridoideae</taxon>
        <taxon>Cynodonteae</taxon>
        <taxon>Eleusininae</taxon>
        <taxon>Eleusine</taxon>
    </lineage>
</organism>
<feature type="region of interest" description="Disordered" evidence="2">
    <location>
        <begin position="167"/>
        <end position="200"/>
    </location>
</feature>
<feature type="region of interest" description="Disordered" evidence="2">
    <location>
        <begin position="241"/>
        <end position="287"/>
    </location>
</feature>